<dbReference type="FunFam" id="3.40.50.300:FF:000425">
    <property type="entry name" value="Probable ABC transporter, ATP-binding subunit"/>
    <property type="match status" value="1"/>
</dbReference>
<gene>
    <name evidence="14" type="ORF">HLASA_2194</name>
    <name evidence="13" type="ORF">HLASF_2160</name>
</gene>
<dbReference type="PROSITE" id="PS50893">
    <property type="entry name" value="ABC_TRANSPORTER_2"/>
    <property type="match status" value="1"/>
</dbReference>
<dbReference type="InterPro" id="IPR050093">
    <property type="entry name" value="ABC_SmlMolc_Importer"/>
</dbReference>
<dbReference type="Gene3D" id="3.40.50.300">
    <property type="entry name" value="P-loop containing nucleotide triphosphate hydrolases"/>
    <property type="match status" value="1"/>
</dbReference>
<dbReference type="GO" id="GO:1901238">
    <property type="term" value="F:ABC-type tungstate transporter activity"/>
    <property type="evidence" value="ECO:0007669"/>
    <property type="project" value="UniProtKB-EC"/>
</dbReference>
<dbReference type="SUPFAM" id="SSF50331">
    <property type="entry name" value="MOP-like"/>
    <property type="match status" value="1"/>
</dbReference>
<comment type="function">
    <text evidence="11">Part of the ABC transporter complex WtpABC involved in molybdate/tungstate import. Responsible for energy coupling to the transport system.</text>
</comment>
<dbReference type="InterPro" id="IPR008995">
    <property type="entry name" value="Mo/tungstate-bd_C_term_dom"/>
</dbReference>
<comment type="subcellular location">
    <subcellularLocation>
        <location evidence="1">Cell membrane</location>
        <topology evidence="1">Peripheral membrane protein</topology>
    </subcellularLocation>
</comment>
<reference evidence="14 15" key="3">
    <citation type="journal article" date="2016" name="Stand. Genomic Sci.">
        <title>Complete genome sequence of 'Halanaeroarchaeum sulfurireducens' M27-SA2, a sulfur-reducing and acetate-oxidizing haloarchaeon from the deep-sea hypersaline anoxic lake Medee.</title>
        <authorList>
            <person name="Messina E."/>
            <person name="Sorokin D.Y."/>
            <person name="Kublanov I.V."/>
            <person name="Toshchakov S."/>
            <person name="Lopatina A."/>
            <person name="Arcadi E."/>
            <person name="Smedile F."/>
            <person name="La Spada G."/>
            <person name="La Cono V."/>
            <person name="Yakimov M.M."/>
        </authorList>
    </citation>
    <scope>NUCLEOTIDE SEQUENCE [LARGE SCALE GENOMIC DNA]</scope>
    <source>
        <strain evidence="14 15">M27-SA2</strain>
    </source>
</reference>
<evidence type="ECO:0000256" key="1">
    <source>
        <dbReference type="ARBA" id="ARBA00004202"/>
    </source>
</evidence>
<feature type="domain" description="ABC transporter" evidence="12">
    <location>
        <begin position="4"/>
        <end position="235"/>
    </location>
</feature>
<keyword evidence="3" id="KW-0500">Molybdenum</keyword>
<dbReference type="RefSeq" id="WP_050049266.1">
    <property type="nucleotide sequence ID" value="NZ_CP008874.1"/>
</dbReference>
<evidence type="ECO:0000256" key="5">
    <source>
        <dbReference type="ARBA" id="ARBA00022840"/>
    </source>
</evidence>
<accession>A0A0F7PBS0</accession>
<dbReference type="GeneID" id="26011524"/>
<dbReference type="InterPro" id="IPR017871">
    <property type="entry name" value="ABC_transporter-like_CS"/>
</dbReference>
<dbReference type="GO" id="GO:0005524">
    <property type="term" value="F:ATP binding"/>
    <property type="evidence" value="ECO:0007669"/>
    <property type="project" value="UniProtKB-KW"/>
</dbReference>
<evidence type="ECO:0000256" key="10">
    <source>
        <dbReference type="ARBA" id="ARBA00047936"/>
    </source>
</evidence>
<dbReference type="AlphaFoldDB" id="A0A0F7PBS0"/>
<protein>
    <recommendedName>
        <fullName evidence="9">Molybdate/tungstate import ATP-binding protein WtpC</fullName>
        <ecNumber evidence="8">7.3.2.6</ecNumber>
    </recommendedName>
</protein>
<dbReference type="PATRIC" id="fig|1604004.4.peg.2261"/>
<keyword evidence="16" id="KW-1185">Reference proteome</keyword>
<dbReference type="Proteomes" id="UP000069906">
    <property type="component" value="Chromosome"/>
</dbReference>
<evidence type="ECO:0000256" key="4">
    <source>
        <dbReference type="ARBA" id="ARBA00022741"/>
    </source>
</evidence>
<comment type="subunit">
    <text evidence="7">The complex is composed of two ATP-binding proteins (WtpC), two transmembrane proteins (WtpB) and a solute-binding protein (WtpA).</text>
</comment>
<comment type="catalytic activity">
    <reaction evidence="10">
        <text>tungstate(in) + ATP + H2O = tungstate(out) + ADP + phosphate + H(+)</text>
        <dbReference type="Rhea" id="RHEA:35027"/>
        <dbReference type="ChEBI" id="CHEBI:15377"/>
        <dbReference type="ChEBI" id="CHEBI:15378"/>
        <dbReference type="ChEBI" id="CHEBI:30616"/>
        <dbReference type="ChEBI" id="CHEBI:43474"/>
        <dbReference type="ChEBI" id="CHEBI:46502"/>
        <dbReference type="ChEBI" id="CHEBI:456216"/>
        <dbReference type="EC" id="7.3.2.6"/>
    </reaction>
</comment>
<dbReference type="Pfam" id="PF00005">
    <property type="entry name" value="ABC_tran"/>
    <property type="match status" value="1"/>
</dbReference>
<evidence type="ECO:0000256" key="9">
    <source>
        <dbReference type="ARBA" id="ARBA00041133"/>
    </source>
</evidence>
<dbReference type="PANTHER" id="PTHR42781:SF4">
    <property type="entry name" value="SPERMIDINE_PUTRESCINE IMPORT ATP-BINDING PROTEIN POTA"/>
    <property type="match status" value="1"/>
</dbReference>
<evidence type="ECO:0000256" key="11">
    <source>
        <dbReference type="ARBA" id="ARBA00057369"/>
    </source>
</evidence>
<dbReference type="HOGENOM" id="CLU_000604_1_1_2"/>
<dbReference type="STRING" id="1604004.HLASA_2194"/>
<sequence>MTSVRLHGVDKRFDDTVALENVSLDVRDGEFFTLVGPSGCGKTTTLRIVAGLEKPSAGTVEFGGVDVAGRPPEERDVGIVFQNYALFPHMTVAENVAYGLRFRDPPDGTTTENRVDDLLDLVDLAGMDERTPQELSGGQQQRVALARALAPGPDVLLLDEPMSALDARLRERLRRQVREIQQSLSITTLYVTHDQAEALAISDRIAIMNEGHIEQVGTPEAVYREPESRFVAEFVGDNNLFDVEAMEAGKPPRAVVDGTPIAAPATVRAGDVLSVRPETMGFDGGETTLEVTVETVEFLGDAYKSYCRWEGRPLVVKTERPPEGTEATVGFDAEDVHIVRTDR</sequence>
<reference evidence="15" key="2">
    <citation type="submission" date="2015-05" db="EMBL/GenBank/DDBJ databases">
        <title>Complete genome sequence of Halanaeroarchaeum sulfurireducens type strain M27-SA2, a sulfate-reducer haloarchaeon from marine anoxic lake Medee.</title>
        <authorList>
            <person name="Messina E."/>
            <person name="Kublanov I.V."/>
            <person name="Toshchakov S."/>
            <person name="Arcadi E."/>
            <person name="La Spada G."/>
            <person name="La Cono V."/>
            <person name="Yakimov M.M."/>
        </authorList>
    </citation>
    <scope>NUCLEOTIDE SEQUENCE [LARGE SCALE GENOMIC DNA]</scope>
    <source>
        <strain evidence="15">M27-SA2</strain>
    </source>
</reference>
<dbReference type="GO" id="GO:0016887">
    <property type="term" value="F:ATP hydrolysis activity"/>
    <property type="evidence" value="ECO:0007669"/>
    <property type="project" value="InterPro"/>
</dbReference>
<evidence type="ECO:0000259" key="12">
    <source>
        <dbReference type="PROSITE" id="PS50893"/>
    </source>
</evidence>
<dbReference type="Proteomes" id="UP000060390">
    <property type="component" value="Chromosome"/>
</dbReference>
<comment type="similarity">
    <text evidence="6">Belongs to the ABC transporter superfamily. Sulfate/tungstate importer (TC 3.A.1.6) family.</text>
</comment>
<dbReference type="Pfam" id="PF08402">
    <property type="entry name" value="TOBE_2"/>
    <property type="match status" value="1"/>
</dbReference>
<proteinExistence type="inferred from homology"/>
<keyword evidence="2" id="KW-0813">Transport</keyword>
<dbReference type="KEGG" id="hsf:HLASA_2194"/>
<dbReference type="InterPro" id="IPR003593">
    <property type="entry name" value="AAA+_ATPase"/>
</dbReference>
<reference evidence="13 16" key="1">
    <citation type="journal article" date="2015" name="ISME J.">
        <title>Elemental sulfur and acetate can support life of a novel strictly anaerobic haloarchaeon.</title>
        <authorList>
            <person name="Sorokin D.Y."/>
            <person name="Kublanov I.V."/>
            <person name="Gavrilov S.N."/>
            <person name="Rojo D."/>
            <person name="Roman P."/>
            <person name="Golyshin P.N."/>
            <person name="Slepak V.Z."/>
            <person name="Smedile F."/>
            <person name="Ferrer M."/>
            <person name="Messina E."/>
            <person name="La Cono V."/>
            <person name="Yakimov M.M."/>
        </authorList>
    </citation>
    <scope>NUCLEOTIDE SEQUENCE [LARGE SCALE GENOMIC DNA]</scope>
    <source>
        <strain evidence="13 16">HSR2</strain>
    </source>
</reference>
<dbReference type="OrthoDB" id="18368at2157"/>
<keyword evidence="5" id="KW-0067">ATP-binding</keyword>
<dbReference type="SUPFAM" id="SSF52540">
    <property type="entry name" value="P-loop containing nucleoside triphosphate hydrolases"/>
    <property type="match status" value="1"/>
</dbReference>
<evidence type="ECO:0000313" key="14">
    <source>
        <dbReference type="EMBL" id="ALG83063.1"/>
    </source>
</evidence>
<dbReference type="EC" id="7.3.2.6" evidence="8"/>
<dbReference type="InterPro" id="IPR027417">
    <property type="entry name" value="P-loop_NTPase"/>
</dbReference>
<name>A0A0F7PBS0_9EURY</name>
<evidence type="ECO:0000256" key="8">
    <source>
        <dbReference type="ARBA" id="ARBA00039025"/>
    </source>
</evidence>
<evidence type="ECO:0000313" key="13">
    <source>
        <dbReference type="EMBL" id="AKH98621.1"/>
    </source>
</evidence>
<dbReference type="Gene3D" id="2.40.50.100">
    <property type="match status" value="1"/>
</dbReference>
<evidence type="ECO:0000256" key="2">
    <source>
        <dbReference type="ARBA" id="ARBA00022448"/>
    </source>
</evidence>
<dbReference type="PROSITE" id="PS00211">
    <property type="entry name" value="ABC_TRANSPORTER_1"/>
    <property type="match status" value="1"/>
</dbReference>
<dbReference type="InterPro" id="IPR003439">
    <property type="entry name" value="ABC_transporter-like_ATP-bd"/>
</dbReference>
<evidence type="ECO:0000256" key="7">
    <source>
        <dbReference type="ARBA" id="ARBA00038781"/>
    </source>
</evidence>
<dbReference type="KEGG" id="hsu:HLASF_2160"/>
<dbReference type="SMART" id="SM00382">
    <property type="entry name" value="AAA"/>
    <property type="match status" value="1"/>
</dbReference>
<dbReference type="EMBL" id="CP011564">
    <property type="protein sequence ID" value="ALG83063.1"/>
    <property type="molecule type" value="Genomic_DNA"/>
</dbReference>
<organism evidence="13 16">
    <name type="scientific">Halanaeroarchaeum sulfurireducens</name>
    <dbReference type="NCBI Taxonomy" id="1604004"/>
    <lineage>
        <taxon>Archaea</taxon>
        <taxon>Methanobacteriati</taxon>
        <taxon>Methanobacteriota</taxon>
        <taxon>Stenosarchaea group</taxon>
        <taxon>Halobacteria</taxon>
        <taxon>Halobacteriales</taxon>
        <taxon>Halobacteriaceae</taxon>
        <taxon>Halanaeroarchaeum</taxon>
    </lineage>
</organism>
<evidence type="ECO:0000256" key="6">
    <source>
        <dbReference type="ARBA" id="ARBA00038307"/>
    </source>
</evidence>
<dbReference type="InterPro" id="IPR013611">
    <property type="entry name" value="Transp-assoc_OB_typ2"/>
</dbReference>
<dbReference type="EMBL" id="CP008874">
    <property type="protein sequence ID" value="AKH98621.1"/>
    <property type="molecule type" value="Genomic_DNA"/>
</dbReference>
<evidence type="ECO:0000256" key="3">
    <source>
        <dbReference type="ARBA" id="ARBA00022505"/>
    </source>
</evidence>
<dbReference type="PANTHER" id="PTHR42781">
    <property type="entry name" value="SPERMIDINE/PUTRESCINE IMPORT ATP-BINDING PROTEIN POTA"/>
    <property type="match status" value="1"/>
</dbReference>
<evidence type="ECO:0000313" key="15">
    <source>
        <dbReference type="Proteomes" id="UP000060390"/>
    </source>
</evidence>
<dbReference type="GO" id="GO:0043190">
    <property type="term" value="C:ATP-binding cassette (ABC) transporter complex"/>
    <property type="evidence" value="ECO:0007669"/>
    <property type="project" value="InterPro"/>
</dbReference>
<evidence type="ECO:0000313" key="16">
    <source>
        <dbReference type="Proteomes" id="UP000069906"/>
    </source>
</evidence>
<keyword evidence="4" id="KW-0547">Nucleotide-binding</keyword>